<dbReference type="Pfam" id="PF07738">
    <property type="entry name" value="Sad1_UNC"/>
    <property type="match status" value="1"/>
</dbReference>
<dbReference type="EMBL" id="JAADYS010000727">
    <property type="protein sequence ID" value="KAF4467583.1"/>
    <property type="molecule type" value="Genomic_DNA"/>
</dbReference>
<sequence length="853" mass="91811">ALSSAGPPTIHAQAQAPAPAHDPSRPGSSDSTTSTVSSCDARTINYITHTLPQSCLTSSWTSATPSATNATADASSEVTNSDAPASSAETESQPSQPASTDAVPEDNAQDAANEGPAKPFMSFEDWKEMMLRKTGQDPQDLRSRNANPRRADDRIPPDMGHAGLGEEDEILLNFDSYLDNTGEQKGQPGSDMDKAGADGAGQAVVYEDGRSSIHRSKDAGKTCKERFSYSSFDAGATVLKTSPGAKNAKAILVENKDSYMLLECSAPRKFVIVELSDDVLIDTVVLANFEFFSSMIRRFTVSVSDRYPVKADKWKELGTFEARNSRDIQPFLVENPQIFSKYVRIEFVTHYGNEYYCPVSLLRIHGSRMLDGWKDTRDDDSHPEDENEEPPQGLPSGADESAKPQEIGGPQKQAEPVSTKDISYCEAPNSTHLFLPLFCPVPLNTTTDTVPGQHDTSSMGGTSATSQTVSTEDRDRSGTSTPHVPRTDTVSDDPTSSSSSSVSPSAIPAVSPTSPSSISSSSVSTSANATAQATSSKTTSASSSTTATSVAKPSPANTVIPKNRTTGTSSSSPASPTVQEGFFKAISKRLHQVESNLTLSLKYVEDQARHMSDTLYRTEQKQLSKATVFLDNLNQTVLAELRSVREQYDQIWQSTVIALESQREQSSREIVALSTRLNLLADEVVFQKRMAIVQAVLLLSCLLLVIFSRGVSLPYLAPFMDQASFTSYDASSSTPSRVRALYRNAYGAEADDADLLVPRRRADYIAVSSAAGAVSPEMRHRTSFADDSQNAHVDCEQLSPPPTPGPADGYTSSSDASLPSHELHPTVLRRSPAMHPTNSRKPLPALPENPSSP</sequence>
<feature type="region of interest" description="Disordered" evidence="5">
    <location>
        <begin position="1"/>
        <end position="37"/>
    </location>
</feature>
<evidence type="ECO:0000313" key="9">
    <source>
        <dbReference type="Proteomes" id="UP000554235"/>
    </source>
</evidence>
<dbReference type="InterPro" id="IPR045120">
    <property type="entry name" value="Suco/Slp1-like"/>
</dbReference>
<evidence type="ECO:0000256" key="5">
    <source>
        <dbReference type="SAM" id="MobiDB-lite"/>
    </source>
</evidence>
<feature type="compositionally biased region" description="Low complexity" evidence="5">
    <location>
        <begin position="11"/>
        <end position="21"/>
    </location>
</feature>
<organism evidence="8 9">
    <name type="scientific">Fusarium albosuccineum</name>
    <dbReference type="NCBI Taxonomy" id="1237068"/>
    <lineage>
        <taxon>Eukaryota</taxon>
        <taxon>Fungi</taxon>
        <taxon>Dikarya</taxon>
        <taxon>Ascomycota</taxon>
        <taxon>Pezizomycotina</taxon>
        <taxon>Sordariomycetes</taxon>
        <taxon>Hypocreomycetidae</taxon>
        <taxon>Hypocreales</taxon>
        <taxon>Nectriaceae</taxon>
        <taxon>Fusarium</taxon>
        <taxon>Fusarium decemcellulare species complex</taxon>
    </lineage>
</organism>
<feature type="region of interest" description="Disordered" evidence="5">
    <location>
        <begin position="776"/>
        <end position="853"/>
    </location>
</feature>
<dbReference type="GO" id="GO:0012505">
    <property type="term" value="C:endomembrane system"/>
    <property type="evidence" value="ECO:0007669"/>
    <property type="project" value="UniProtKB-SubCell"/>
</dbReference>
<dbReference type="GO" id="GO:0005737">
    <property type="term" value="C:cytoplasm"/>
    <property type="evidence" value="ECO:0007669"/>
    <property type="project" value="TreeGrafter"/>
</dbReference>
<evidence type="ECO:0000256" key="1">
    <source>
        <dbReference type="ARBA" id="ARBA00004308"/>
    </source>
</evidence>
<feature type="domain" description="SUN" evidence="7">
    <location>
        <begin position="202"/>
        <end position="369"/>
    </location>
</feature>
<evidence type="ECO:0000256" key="3">
    <source>
        <dbReference type="ARBA" id="ARBA00022989"/>
    </source>
</evidence>
<reference evidence="8 9" key="1">
    <citation type="submission" date="2020-01" db="EMBL/GenBank/DDBJ databases">
        <title>Identification and distribution of gene clusters putatively required for synthesis of sphingolipid metabolism inhibitors in phylogenetically diverse species of the filamentous fungus Fusarium.</title>
        <authorList>
            <person name="Kim H.-S."/>
            <person name="Busman M."/>
            <person name="Brown D.W."/>
            <person name="Divon H."/>
            <person name="Uhlig S."/>
            <person name="Proctor R.H."/>
        </authorList>
    </citation>
    <scope>NUCLEOTIDE SEQUENCE [LARGE SCALE GENOMIC DNA]</scope>
    <source>
        <strain evidence="8 9">NRRL 20459</strain>
    </source>
</reference>
<feature type="non-terminal residue" evidence="8">
    <location>
        <position position="1"/>
    </location>
</feature>
<accession>A0A8H4PE62</accession>
<keyword evidence="3 6" id="KW-1133">Transmembrane helix</keyword>
<feature type="region of interest" description="Disordered" evidence="5">
    <location>
        <begin position="54"/>
        <end position="119"/>
    </location>
</feature>
<dbReference type="PROSITE" id="PS51469">
    <property type="entry name" value="SUN"/>
    <property type="match status" value="1"/>
</dbReference>
<feature type="compositionally biased region" description="Pro residues" evidence="5">
    <location>
        <begin position="844"/>
        <end position="853"/>
    </location>
</feature>
<evidence type="ECO:0000256" key="2">
    <source>
        <dbReference type="ARBA" id="ARBA00022692"/>
    </source>
</evidence>
<protein>
    <submittedName>
        <fullName evidence="8">Sad1 unc</fullName>
    </submittedName>
</protein>
<evidence type="ECO:0000256" key="4">
    <source>
        <dbReference type="ARBA" id="ARBA00023136"/>
    </source>
</evidence>
<feature type="compositionally biased region" description="Polar residues" evidence="5">
    <location>
        <begin position="77"/>
        <end position="99"/>
    </location>
</feature>
<proteinExistence type="predicted"/>
<evidence type="ECO:0000259" key="7">
    <source>
        <dbReference type="PROSITE" id="PS51469"/>
    </source>
</evidence>
<feature type="compositionally biased region" description="Low complexity" evidence="5">
    <location>
        <begin position="492"/>
        <end position="556"/>
    </location>
</feature>
<feature type="compositionally biased region" description="Low complexity" evidence="5">
    <location>
        <begin position="28"/>
        <end position="37"/>
    </location>
</feature>
<dbReference type="AlphaFoldDB" id="A0A8H4PE62"/>
<evidence type="ECO:0000256" key="6">
    <source>
        <dbReference type="SAM" id="Phobius"/>
    </source>
</evidence>
<keyword evidence="4 6" id="KW-0472">Membrane</keyword>
<keyword evidence="2 6" id="KW-0812">Transmembrane</keyword>
<feature type="compositionally biased region" description="Low complexity" evidence="5">
    <location>
        <begin position="57"/>
        <end position="76"/>
    </location>
</feature>
<comment type="subcellular location">
    <subcellularLocation>
        <location evidence="1">Endomembrane system</location>
    </subcellularLocation>
</comment>
<dbReference type="Proteomes" id="UP000554235">
    <property type="component" value="Unassembled WGS sequence"/>
</dbReference>
<dbReference type="OrthoDB" id="266334at2759"/>
<dbReference type="GO" id="GO:0034975">
    <property type="term" value="P:protein folding in endoplasmic reticulum"/>
    <property type="evidence" value="ECO:0007669"/>
    <property type="project" value="TreeGrafter"/>
</dbReference>
<keyword evidence="9" id="KW-1185">Reference proteome</keyword>
<dbReference type="Gene3D" id="2.60.120.260">
    <property type="entry name" value="Galactose-binding domain-like"/>
    <property type="match status" value="1"/>
</dbReference>
<dbReference type="PANTHER" id="PTHR12953:SF0">
    <property type="entry name" value="SUN DOMAIN-CONTAINING OSSIFICATION FACTOR"/>
    <property type="match status" value="1"/>
</dbReference>
<feature type="compositionally biased region" description="Polar residues" evidence="5">
    <location>
        <begin position="449"/>
        <end position="470"/>
    </location>
</feature>
<name>A0A8H4PE62_9HYPO</name>
<feature type="transmembrane region" description="Helical" evidence="6">
    <location>
        <begin position="691"/>
        <end position="711"/>
    </location>
</feature>
<dbReference type="GO" id="GO:0016020">
    <property type="term" value="C:membrane"/>
    <property type="evidence" value="ECO:0007669"/>
    <property type="project" value="InterPro"/>
</dbReference>
<feature type="region of interest" description="Disordered" evidence="5">
    <location>
        <begin position="133"/>
        <end position="163"/>
    </location>
</feature>
<comment type="caution">
    <text evidence="8">The sequence shown here is derived from an EMBL/GenBank/DDBJ whole genome shotgun (WGS) entry which is preliminary data.</text>
</comment>
<evidence type="ECO:0000313" key="8">
    <source>
        <dbReference type="EMBL" id="KAF4467583.1"/>
    </source>
</evidence>
<feature type="compositionally biased region" description="Low complexity" evidence="5">
    <location>
        <begin position="565"/>
        <end position="577"/>
    </location>
</feature>
<gene>
    <name evidence="8" type="ORF">FALBO_5562</name>
</gene>
<feature type="compositionally biased region" description="Basic and acidic residues" evidence="5">
    <location>
        <begin position="133"/>
        <end position="156"/>
    </location>
</feature>
<dbReference type="InterPro" id="IPR012919">
    <property type="entry name" value="SUN_dom"/>
</dbReference>
<dbReference type="PANTHER" id="PTHR12953">
    <property type="entry name" value="MEMBRANE PROTEIN CH1 RELATED"/>
    <property type="match status" value="1"/>
</dbReference>
<feature type="region of interest" description="Disordered" evidence="5">
    <location>
        <begin position="449"/>
        <end position="577"/>
    </location>
</feature>
<feature type="region of interest" description="Disordered" evidence="5">
    <location>
        <begin position="374"/>
        <end position="419"/>
    </location>
</feature>